<accession>A0A3S8U2M3</accession>
<dbReference type="Proteomes" id="UP000282002">
    <property type="component" value="Chromosome"/>
</dbReference>
<sequence>MRMCLCVGLIVLALGGPAQAETVPAGCDVLTRAVQVTGYALTVPPAGPEAGWCVLDGAALRSEAPGRPDLTADRLRLRGTADDAGLVSIEVDLAGLRVLPKAGDRALDDRLRSLFRLQTAELRFAVAVDPGTDRLDLRDGVLRLSGGTEVIFSAVGKASGLSAVALLGGSLTGLDVVWRNDGRLLRPVMEMLGERLSGGATGGAAVEAARLALRQLVDNLPDAALTEDTRPELEQLVTALPQGRGRLTLSLMVEDGIGASRLLMAGLSDDPLGPKGLALVLQGARLTALWTPGLAP</sequence>
<evidence type="ECO:0008006" key="4">
    <source>
        <dbReference type="Google" id="ProtNLM"/>
    </source>
</evidence>
<name>A0A3S8U2M3_9RHOB</name>
<evidence type="ECO:0000256" key="1">
    <source>
        <dbReference type="SAM" id="SignalP"/>
    </source>
</evidence>
<dbReference type="KEGG" id="taw:EI545_02615"/>
<evidence type="ECO:0000313" key="2">
    <source>
        <dbReference type="EMBL" id="AZL57827.1"/>
    </source>
</evidence>
<protein>
    <recommendedName>
        <fullName evidence="4">DUF2125 domain-containing protein</fullName>
    </recommendedName>
</protein>
<dbReference type="EMBL" id="CP034328">
    <property type="protein sequence ID" value="AZL57827.1"/>
    <property type="molecule type" value="Genomic_DNA"/>
</dbReference>
<dbReference type="OrthoDB" id="7861419at2"/>
<feature type="signal peptide" evidence="1">
    <location>
        <begin position="1"/>
        <end position="20"/>
    </location>
</feature>
<proteinExistence type="predicted"/>
<organism evidence="2 3">
    <name type="scientific">Tabrizicola piscis</name>
    <dbReference type="NCBI Taxonomy" id="2494374"/>
    <lineage>
        <taxon>Bacteria</taxon>
        <taxon>Pseudomonadati</taxon>
        <taxon>Pseudomonadota</taxon>
        <taxon>Alphaproteobacteria</taxon>
        <taxon>Rhodobacterales</taxon>
        <taxon>Paracoccaceae</taxon>
        <taxon>Tabrizicola</taxon>
    </lineage>
</organism>
<keyword evidence="3" id="KW-1185">Reference proteome</keyword>
<dbReference type="AlphaFoldDB" id="A0A3S8U2M3"/>
<evidence type="ECO:0000313" key="3">
    <source>
        <dbReference type="Proteomes" id="UP000282002"/>
    </source>
</evidence>
<gene>
    <name evidence="2" type="ORF">EI545_02615</name>
</gene>
<dbReference type="RefSeq" id="WP_125324028.1">
    <property type="nucleotide sequence ID" value="NZ_CP034328.1"/>
</dbReference>
<feature type="chain" id="PRO_5019451783" description="DUF2125 domain-containing protein" evidence="1">
    <location>
        <begin position="21"/>
        <end position="296"/>
    </location>
</feature>
<reference evidence="2 3" key="1">
    <citation type="submission" date="2018-12" db="EMBL/GenBank/DDBJ databases">
        <title>Complete genome sequencing of Tabrizicola sp. K13M18.</title>
        <authorList>
            <person name="Bae J.-W."/>
        </authorList>
    </citation>
    <scope>NUCLEOTIDE SEQUENCE [LARGE SCALE GENOMIC DNA]</scope>
    <source>
        <strain evidence="2 3">K13M18</strain>
    </source>
</reference>
<keyword evidence="1" id="KW-0732">Signal</keyword>